<dbReference type="NCBIfam" id="NF005559">
    <property type="entry name" value="PRK07231.1"/>
    <property type="match status" value="1"/>
</dbReference>
<dbReference type="InterPro" id="IPR020904">
    <property type="entry name" value="Sc_DH/Rdtase_CS"/>
</dbReference>
<dbReference type="PANTHER" id="PTHR24321">
    <property type="entry name" value="DEHYDROGENASES, SHORT CHAIN"/>
    <property type="match status" value="1"/>
</dbReference>
<dbReference type="Gene3D" id="3.40.50.720">
    <property type="entry name" value="NAD(P)-binding Rossmann-like Domain"/>
    <property type="match status" value="1"/>
</dbReference>
<evidence type="ECO:0000313" key="4">
    <source>
        <dbReference type="EMBL" id="SVA49167.1"/>
    </source>
</evidence>
<protein>
    <recommendedName>
        <fullName evidence="3">Ketoreductase domain-containing protein</fullName>
    </recommendedName>
</protein>
<accession>A0A381WB45</accession>
<evidence type="ECO:0000259" key="3">
    <source>
        <dbReference type="SMART" id="SM00822"/>
    </source>
</evidence>
<dbReference type="PRINTS" id="PR00081">
    <property type="entry name" value="GDHRDH"/>
</dbReference>
<dbReference type="SUPFAM" id="SSF51735">
    <property type="entry name" value="NAD(P)-binding Rossmann-fold domains"/>
    <property type="match status" value="1"/>
</dbReference>
<dbReference type="InterPro" id="IPR057326">
    <property type="entry name" value="KR_dom"/>
</dbReference>
<comment type="similarity">
    <text evidence="1">Belongs to the short-chain dehydrogenases/reductases (SDR) family.</text>
</comment>
<name>A0A381WB45_9ZZZZ</name>
<dbReference type="EMBL" id="UINC01011110">
    <property type="protein sequence ID" value="SVA49167.1"/>
    <property type="molecule type" value="Genomic_DNA"/>
</dbReference>
<dbReference type="FunFam" id="3.40.50.720:FF:000084">
    <property type="entry name" value="Short-chain dehydrogenase reductase"/>
    <property type="match status" value="1"/>
</dbReference>
<sequence length="254" mass="26544">MPQSFGESVVLITGATSGIGLATAHAFAAKGCKLVLSGRRKELGENIVKGIRDEGGNAIFVQTDVDDAQQIEDLVAQAVEQFGRLDIAFNNAGIEGDAAIPIQETALDNFDRVLRTNVRGVFVSMQEEIAAMLRNGGGAIVNNASIAGLIGFPGASAYGASKHAVIGMTKTVALEYATQGVRVNAVAPAVIGTGMFERFVDQNAEAIDYAKTLHPMGRFGRSEEVAQAVVWLASPDNSFTTGITVPVDGGFTAQ</sequence>
<dbReference type="PROSITE" id="PS00061">
    <property type="entry name" value="ADH_SHORT"/>
    <property type="match status" value="1"/>
</dbReference>
<evidence type="ECO:0000256" key="2">
    <source>
        <dbReference type="ARBA" id="ARBA00023002"/>
    </source>
</evidence>
<dbReference type="Pfam" id="PF13561">
    <property type="entry name" value="adh_short_C2"/>
    <property type="match status" value="1"/>
</dbReference>
<gene>
    <name evidence="4" type="ORF">METZ01_LOCUS102021</name>
</gene>
<dbReference type="PANTHER" id="PTHR24321:SF11">
    <property type="entry name" value="BLR0893 PROTEIN"/>
    <property type="match status" value="1"/>
</dbReference>
<dbReference type="InterPro" id="IPR036291">
    <property type="entry name" value="NAD(P)-bd_dom_sf"/>
</dbReference>
<dbReference type="InterPro" id="IPR002347">
    <property type="entry name" value="SDR_fam"/>
</dbReference>
<dbReference type="CDD" id="cd05233">
    <property type="entry name" value="SDR_c"/>
    <property type="match status" value="1"/>
</dbReference>
<dbReference type="AlphaFoldDB" id="A0A381WB45"/>
<organism evidence="4">
    <name type="scientific">marine metagenome</name>
    <dbReference type="NCBI Taxonomy" id="408172"/>
    <lineage>
        <taxon>unclassified sequences</taxon>
        <taxon>metagenomes</taxon>
        <taxon>ecological metagenomes</taxon>
    </lineage>
</organism>
<dbReference type="PRINTS" id="PR00080">
    <property type="entry name" value="SDRFAMILY"/>
</dbReference>
<dbReference type="SMART" id="SM00822">
    <property type="entry name" value="PKS_KR"/>
    <property type="match status" value="1"/>
</dbReference>
<keyword evidence="2" id="KW-0560">Oxidoreductase</keyword>
<evidence type="ECO:0000256" key="1">
    <source>
        <dbReference type="ARBA" id="ARBA00006484"/>
    </source>
</evidence>
<feature type="domain" description="Ketoreductase" evidence="3">
    <location>
        <begin position="8"/>
        <end position="194"/>
    </location>
</feature>
<reference evidence="4" key="1">
    <citation type="submission" date="2018-05" db="EMBL/GenBank/DDBJ databases">
        <authorList>
            <person name="Lanie J.A."/>
            <person name="Ng W.-L."/>
            <person name="Kazmierczak K.M."/>
            <person name="Andrzejewski T.M."/>
            <person name="Davidsen T.M."/>
            <person name="Wayne K.J."/>
            <person name="Tettelin H."/>
            <person name="Glass J.I."/>
            <person name="Rusch D."/>
            <person name="Podicherti R."/>
            <person name="Tsui H.-C.T."/>
            <person name="Winkler M.E."/>
        </authorList>
    </citation>
    <scope>NUCLEOTIDE SEQUENCE</scope>
</reference>
<proteinExistence type="inferred from homology"/>
<dbReference type="GO" id="GO:0016491">
    <property type="term" value="F:oxidoreductase activity"/>
    <property type="evidence" value="ECO:0007669"/>
    <property type="project" value="UniProtKB-KW"/>
</dbReference>